<proteinExistence type="predicted"/>
<dbReference type="AlphaFoldDB" id="A0A433A0T6"/>
<organism evidence="1 2">
    <name type="scientific">Jimgerdemannia flammicorona</name>
    <dbReference type="NCBI Taxonomy" id="994334"/>
    <lineage>
        <taxon>Eukaryota</taxon>
        <taxon>Fungi</taxon>
        <taxon>Fungi incertae sedis</taxon>
        <taxon>Mucoromycota</taxon>
        <taxon>Mucoromycotina</taxon>
        <taxon>Endogonomycetes</taxon>
        <taxon>Endogonales</taxon>
        <taxon>Endogonaceae</taxon>
        <taxon>Jimgerdemannia</taxon>
    </lineage>
</organism>
<keyword evidence="2" id="KW-1185">Reference proteome</keyword>
<evidence type="ECO:0000313" key="1">
    <source>
        <dbReference type="EMBL" id="RUO96185.1"/>
    </source>
</evidence>
<comment type="caution">
    <text evidence="1">The sequence shown here is derived from an EMBL/GenBank/DDBJ whole genome shotgun (WGS) entry which is preliminary data.</text>
</comment>
<feature type="non-terminal residue" evidence="1">
    <location>
        <position position="1"/>
    </location>
</feature>
<sequence>LLPRDRNWQVQTEVLQPRGHITVVRETTSLTYYPRRYVGNVRFNTTFPPQRRSRFRQHPQPSCRDIC</sequence>
<reference evidence="1 2" key="1">
    <citation type="journal article" date="2018" name="New Phytol.">
        <title>Phylogenomics of Endogonaceae and evolution of mycorrhizas within Mucoromycota.</title>
        <authorList>
            <person name="Chang Y."/>
            <person name="Desiro A."/>
            <person name="Na H."/>
            <person name="Sandor L."/>
            <person name="Lipzen A."/>
            <person name="Clum A."/>
            <person name="Barry K."/>
            <person name="Grigoriev I.V."/>
            <person name="Martin F.M."/>
            <person name="Stajich J.E."/>
            <person name="Smith M.E."/>
            <person name="Bonito G."/>
            <person name="Spatafora J.W."/>
        </authorList>
    </citation>
    <scope>NUCLEOTIDE SEQUENCE [LARGE SCALE GENOMIC DNA]</scope>
    <source>
        <strain evidence="1 2">GMNB39</strain>
    </source>
</reference>
<dbReference type="EMBL" id="RBNI01022790">
    <property type="protein sequence ID" value="RUO96185.1"/>
    <property type="molecule type" value="Genomic_DNA"/>
</dbReference>
<dbReference type="Proteomes" id="UP000268093">
    <property type="component" value="Unassembled WGS sequence"/>
</dbReference>
<accession>A0A433A0T6</accession>
<name>A0A433A0T6_9FUNG</name>
<protein>
    <submittedName>
        <fullName evidence="1">Uncharacterized protein</fullName>
    </submittedName>
</protein>
<gene>
    <name evidence="1" type="ORF">BC936DRAFT_142463</name>
</gene>
<evidence type="ECO:0000313" key="2">
    <source>
        <dbReference type="Proteomes" id="UP000268093"/>
    </source>
</evidence>